<dbReference type="Gene3D" id="3.40.50.1820">
    <property type="entry name" value="alpha/beta hydrolase"/>
    <property type="match status" value="1"/>
</dbReference>
<dbReference type="PANTHER" id="PTHR33938:SF15">
    <property type="entry name" value="FERULOYL ESTERASE B-RELATED"/>
    <property type="match status" value="1"/>
</dbReference>
<keyword evidence="12" id="KW-1185">Reference proteome</keyword>
<dbReference type="EC" id="3.1.1.-" evidence="10"/>
<evidence type="ECO:0000256" key="6">
    <source>
        <dbReference type="ARBA" id="ARBA00022801"/>
    </source>
</evidence>
<keyword evidence="2" id="KW-0719">Serine esterase</keyword>
<comment type="catalytic activity">
    <reaction evidence="9">
        <text>feruloyl-polysaccharide + H2O = ferulate + polysaccharide.</text>
        <dbReference type="EC" id="3.1.1.73"/>
    </reaction>
</comment>
<dbReference type="InterPro" id="IPR011118">
    <property type="entry name" value="Tannase/feruloyl_esterase"/>
</dbReference>
<dbReference type="OrthoDB" id="3039123at2759"/>
<evidence type="ECO:0000256" key="1">
    <source>
        <dbReference type="ARBA" id="ARBA00006249"/>
    </source>
</evidence>
<dbReference type="GO" id="GO:0046872">
    <property type="term" value="F:metal ion binding"/>
    <property type="evidence" value="ECO:0007669"/>
    <property type="project" value="UniProtKB-KW"/>
</dbReference>
<dbReference type="Pfam" id="PF07519">
    <property type="entry name" value="Tannase"/>
    <property type="match status" value="1"/>
</dbReference>
<keyword evidence="5" id="KW-0732">Signal</keyword>
<reference evidence="11" key="1">
    <citation type="submission" date="2020-03" db="EMBL/GenBank/DDBJ databases">
        <title>Site-based positive gene gene selection in Geosmithia morbida across the United States reveals a broad range of putative effectors and factors for local host and environmental adapation.</title>
        <authorList>
            <person name="Onufrak A."/>
            <person name="Murdoch R.W."/>
            <person name="Gazis R."/>
            <person name="Huff M."/>
            <person name="Staton M."/>
            <person name="Klingeman W."/>
            <person name="Hadziabdic D."/>
        </authorList>
    </citation>
    <scope>NUCLEOTIDE SEQUENCE</scope>
    <source>
        <strain evidence="11">1262</strain>
    </source>
</reference>
<proteinExistence type="inferred from homology"/>
<evidence type="ECO:0000256" key="7">
    <source>
        <dbReference type="ARBA" id="ARBA00022837"/>
    </source>
</evidence>
<comment type="caution">
    <text evidence="11">The sequence shown here is derived from an EMBL/GenBank/DDBJ whole genome shotgun (WGS) entry which is preliminary data.</text>
</comment>
<protein>
    <recommendedName>
        <fullName evidence="10">Carboxylic ester hydrolase</fullName>
        <ecNumber evidence="10">3.1.1.-</ecNumber>
    </recommendedName>
</protein>
<dbReference type="InterPro" id="IPR029058">
    <property type="entry name" value="AB_hydrolase_fold"/>
</dbReference>
<dbReference type="GO" id="GO:0030600">
    <property type="term" value="F:feruloyl esterase activity"/>
    <property type="evidence" value="ECO:0007669"/>
    <property type="project" value="UniProtKB-EC"/>
</dbReference>
<dbReference type="AlphaFoldDB" id="A0A9P4YYN0"/>
<keyword evidence="3" id="KW-0624">Polysaccharide degradation</keyword>
<evidence type="ECO:0000256" key="9">
    <source>
        <dbReference type="ARBA" id="ARBA00034075"/>
    </source>
</evidence>
<keyword evidence="3" id="KW-0119">Carbohydrate metabolism</keyword>
<dbReference type="SUPFAM" id="SSF53474">
    <property type="entry name" value="alpha/beta-Hydrolases"/>
    <property type="match status" value="1"/>
</dbReference>
<accession>A0A9P4YYN0</accession>
<evidence type="ECO:0000313" key="11">
    <source>
        <dbReference type="EMBL" id="KAF4124450.1"/>
    </source>
</evidence>
<keyword evidence="3" id="KW-0858">Xylan degradation</keyword>
<keyword evidence="8" id="KW-1015">Disulfide bond</keyword>
<keyword evidence="4" id="KW-0479">Metal-binding</keyword>
<dbReference type="PANTHER" id="PTHR33938">
    <property type="entry name" value="FERULOYL ESTERASE B-RELATED"/>
    <property type="match status" value="1"/>
</dbReference>
<keyword evidence="6 10" id="KW-0378">Hydrolase</keyword>
<dbReference type="Proteomes" id="UP000749293">
    <property type="component" value="Unassembled WGS sequence"/>
</dbReference>
<name>A0A9P4YYN0_9HYPO</name>
<dbReference type="EMBL" id="JAANYQ010000004">
    <property type="protein sequence ID" value="KAF4124450.1"/>
    <property type="molecule type" value="Genomic_DNA"/>
</dbReference>
<keyword evidence="7" id="KW-0106">Calcium</keyword>
<organism evidence="11 12">
    <name type="scientific">Geosmithia morbida</name>
    <dbReference type="NCBI Taxonomy" id="1094350"/>
    <lineage>
        <taxon>Eukaryota</taxon>
        <taxon>Fungi</taxon>
        <taxon>Dikarya</taxon>
        <taxon>Ascomycota</taxon>
        <taxon>Pezizomycotina</taxon>
        <taxon>Sordariomycetes</taxon>
        <taxon>Hypocreomycetidae</taxon>
        <taxon>Hypocreales</taxon>
        <taxon>Bionectriaceae</taxon>
        <taxon>Geosmithia</taxon>
    </lineage>
</organism>
<evidence type="ECO:0000313" key="12">
    <source>
        <dbReference type="Proteomes" id="UP000749293"/>
    </source>
</evidence>
<dbReference type="GeneID" id="55971344"/>
<evidence type="ECO:0000256" key="5">
    <source>
        <dbReference type="ARBA" id="ARBA00022729"/>
    </source>
</evidence>
<dbReference type="RefSeq" id="XP_035323102.1">
    <property type="nucleotide sequence ID" value="XM_035467090.1"/>
</dbReference>
<gene>
    <name evidence="11" type="ORF">GMORB2_5116</name>
</gene>
<comment type="similarity">
    <text evidence="1 10">Belongs to the tannase family.</text>
</comment>
<evidence type="ECO:0000256" key="8">
    <source>
        <dbReference type="ARBA" id="ARBA00023157"/>
    </source>
</evidence>
<evidence type="ECO:0000256" key="2">
    <source>
        <dbReference type="ARBA" id="ARBA00022487"/>
    </source>
</evidence>
<evidence type="ECO:0000256" key="3">
    <source>
        <dbReference type="ARBA" id="ARBA00022651"/>
    </source>
</evidence>
<dbReference type="GO" id="GO:0045493">
    <property type="term" value="P:xylan catabolic process"/>
    <property type="evidence" value="ECO:0007669"/>
    <property type="project" value="UniProtKB-KW"/>
</dbReference>
<evidence type="ECO:0000256" key="10">
    <source>
        <dbReference type="RuleBase" id="RU361238"/>
    </source>
</evidence>
<sequence>MSINSVSVAPFSLPPTLGNGSSSTTSIVAVAEDMKASQYLLTPLCALAPGLGRCAAAATSSASADGEKCSSLVDRLQLDNTTVYSTSFIPAGTNLSLAENDPTCGPSSQLVRSDICRVTMLITTSPSSNISFEAWLPLDWSGRFLGTGNGGLNGCIHYDHLDYGSLHGFATVGTNNGHNGTSGRPFYENPGVLEDYVYRSIHLEAELGKQIARQFYGREHTKSYYLGCSTGGRQGFKSAHDFPSDFDGIVAGAPAFNLNALMYWTGQMFIKTGSTDSPRFLDSAAWDLVYADILEQCDGLDGLEDGILEDPDLCQYRPENLLCGSGRSSGCLTGEQAETVRAIFSPVYGADGELVYPRFQPGANSTAGLFAGAPHPYPTDWFRYVVYGDETWDPATLNVQDWVAADELNPFNSATWEGDLSAARDAGTKILHYHGLQDPAISSDNSARYYDYVSRTMDASSDDLDGFYRYFRISGLGHCNSGSGANLIGADQDTYATYDPDANVLAAVVRWVEDGVAPDHILGSRKTAAGKTDISRRHCRYPRRNRYKGEGDPAVPDSWECVF</sequence>
<evidence type="ECO:0000256" key="4">
    <source>
        <dbReference type="ARBA" id="ARBA00022723"/>
    </source>
</evidence>